<keyword evidence="2" id="KW-0255">Endonuclease</keyword>
<name>A0ABX7VYX0_9BACI</name>
<dbReference type="Gene3D" id="1.10.10.60">
    <property type="entry name" value="Homeodomain-like"/>
    <property type="match status" value="1"/>
</dbReference>
<evidence type="ECO:0000259" key="1">
    <source>
        <dbReference type="PROSITE" id="PS50819"/>
    </source>
</evidence>
<dbReference type="InterPro" id="IPR006142">
    <property type="entry name" value="INTEIN"/>
</dbReference>
<dbReference type="InterPro" id="IPR004042">
    <property type="entry name" value="Intein_endonuc_central"/>
</dbReference>
<reference evidence="2 3" key="1">
    <citation type="submission" date="2019-12" db="EMBL/GenBank/DDBJ databases">
        <title>The whole genome sequencing of a strain isolated from a Mars analog, Dalangtan Playa.</title>
        <authorList>
            <person name="Huang T."/>
        </authorList>
    </citation>
    <scope>NUCLEOTIDE SEQUENCE [LARGE SCALE GENOMIC DNA]</scope>
    <source>
        <strain evidence="2 3">DP4-553-S</strain>
    </source>
</reference>
<sequence>MFGIIQVGSKIAIKAQLPHSFIENAILSKKFVRRRDVLSKKRKRLLDVNEIIAMYKEGYSTSEIGKAANVTPRYVRTILRANDVQLRPRGSWKRKYSLNQDYFKTWSNNMAYILGFFAADGNLPKETQTVSFSQKDPAILEKIKKEVNSNQPLYKNDKTGVYVLNLNSKVMKHDLMKIHGFQPNKSAILEFPTVPEPYIHHFIRGYFDGDGYVNHEKFEVVFVGGSAQFMQRLKNILTSQNLNTTLRDYNQYIRVYLRGRKTIKHFAEWIYDGGELYLQRKYKIFATERRHSSMLQDRIKKNTKQAVRNRKQKFLVNYQHSKNIEQACNYSGIVKSTFYGWLKSDSAFRKNIHDIASSNRFLKEEQSVYYSYIGNK</sequence>
<feature type="domain" description="DOD-type homing endonuclease" evidence="1">
    <location>
        <begin position="113"/>
        <end position="242"/>
    </location>
</feature>
<proteinExistence type="predicted"/>
<dbReference type="InterPro" id="IPR004860">
    <property type="entry name" value="LAGLIDADG_dom"/>
</dbReference>
<evidence type="ECO:0000313" key="2">
    <source>
        <dbReference type="EMBL" id="QTM99582.1"/>
    </source>
</evidence>
<dbReference type="Pfam" id="PF14528">
    <property type="entry name" value="LAGLIDADG_3"/>
    <property type="match status" value="2"/>
</dbReference>
<dbReference type="InterPro" id="IPR027434">
    <property type="entry name" value="Homing_endonucl"/>
</dbReference>
<dbReference type="Gene3D" id="3.10.28.10">
    <property type="entry name" value="Homing endonucleases"/>
    <property type="match status" value="1"/>
</dbReference>
<dbReference type="PRINTS" id="PR00379">
    <property type="entry name" value="INTEIN"/>
</dbReference>
<organism evidence="2 3">
    <name type="scientific">Sediminibacillus dalangtanensis</name>
    <dbReference type="NCBI Taxonomy" id="2729421"/>
    <lineage>
        <taxon>Bacteria</taxon>
        <taxon>Bacillati</taxon>
        <taxon>Bacillota</taxon>
        <taxon>Bacilli</taxon>
        <taxon>Bacillales</taxon>
        <taxon>Bacillaceae</taxon>
        <taxon>Sediminibacillus</taxon>
    </lineage>
</organism>
<dbReference type="Proteomes" id="UP000665043">
    <property type="component" value="Chromosome"/>
</dbReference>
<dbReference type="PROSITE" id="PS50819">
    <property type="entry name" value="INTEIN_ENDONUCLEASE"/>
    <property type="match status" value="1"/>
</dbReference>
<accession>A0ABX7VYX0</accession>
<dbReference type="EMBL" id="CP046956">
    <property type="protein sequence ID" value="QTM99582.1"/>
    <property type="molecule type" value="Genomic_DNA"/>
</dbReference>
<evidence type="ECO:0000313" key="3">
    <source>
        <dbReference type="Proteomes" id="UP000665043"/>
    </source>
</evidence>
<dbReference type="SUPFAM" id="SSF55608">
    <property type="entry name" value="Homing endonucleases"/>
    <property type="match status" value="2"/>
</dbReference>
<keyword evidence="2" id="KW-0540">Nuclease</keyword>
<gene>
    <name evidence="2" type="ORF">ERJ70_09885</name>
</gene>
<keyword evidence="2" id="KW-0378">Hydrolase</keyword>
<dbReference type="GO" id="GO:0004519">
    <property type="term" value="F:endonuclease activity"/>
    <property type="evidence" value="ECO:0007669"/>
    <property type="project" value="UniProtKB-KW"/>
</dbReference>
<keyword evidence="3" id="KW-1185">Reference proteome</keyword>
<protein>
    <submittedName>
        <fullName evidence="2">Endonuclease</fullName>
    </submittedName>
</protein>